<dbReference type="GO" id="GO:0016491">
    <property type="term" value="F:oxidoreductase activity"/>
    <property type="evidence" value="ECO:0007669"/>
    <property type="project" value="UniProtKB-KW"/>
</dbReference>
<gene>
    <name evidence="2" type="ORF">ACFFJH_10890</name>
</gene>
<keyword evidence="2" id="KW-0560">Oxidoreductase</keyword>
<dbReference type="EMBL" id="JBHLXJ010000012">
    <property type="protein sequence ID" value="MFC0350313.1"/>
    <property type="molecule type" value="Genomic_DNA"/>
</dbReference>
<comment type="caution">
    <text evidence="2">The sequence shown here is derived from an EMBL/GenBank/DDBJ whole genome shotgun (WGS) entry which is preliminary data.</text>
</comment>
<name>A0ABV6IER4_9BURK</name>
<dbReference type="Pfam" id="PF13561">
    <property type="entry name" value="adh_short_C2"/>
    <property type="match status" value="1"/>
</dbReference>
<comment type="similarity">
    <text evidence="1">Belongs to the short-chain dehydrogenases/reductases (SDR) family.</text>
</comment>
<evidence type="ECO:0000256" key="1">
    <source>
        <dbReference type="ARBA" id="ARBA00006484"/>
    </source>
</evidence>
<proteinExistence type="inferred from homology"/>
<reference evidence="2 3" key="1">
    <citation type="submission" date="2024-09" db="EMBL/GenBank/DDBJ databases">
        <authorList>
            <person name="Sun Q."/>
            <person name="Mori K."/>
        </authorList>
    </citation>
    <scope>NUCLEOTIDE SEQUENCE [LARGE SCALE GENOMIC DNA]</scope>
    <source>
        <strain evidence="2 3">CCM 8677</strain>
    </source>
</reference>
<keyword evidence="3" id="KW-1185">Reference proteome</keyword>
<dbReference type="Proteomes" id="UP001589844">
    <property type="component" value="Unassembled WGS sequence"/>
</dbReference>
<protein>
    <submittedName>
        <fullName evidence="2">SDR family NAD(P)-dependent oxidoreductase</fullName>
        <ecNumber evidence="2">1.1.1.-</ecNumber>
    </submittedName>
</protein>
<dbReference type="EC" id="1.1.1.-" evidence="2"/>
<accession>A0ABV6IER4</accession>
<dbReference type="PANTHER" id="PTHR42760">
    <property type="entry name" value="SHORT-CHAIN DEHYDROGENASES/REDUCTASES FAMILY MEMBER"/>
    <property type="match status" value="1"/>
</dbReference>
<dbReference type="InterPro" id="IPR002347">
    <property type="entry name" value="SDR_fam"/>
</dbReference>
<dbReference type="PRINTS" id="PR00081">
    <property type="entry name" value="GDHRDH"/>
</dbReference>
<dbReference type="PROSITE" id="PS00061">
    <property type="entry name" value="ADH_SHORT"/>
    <property type="match status" value="1"/>
</dbReference>
<dbReference type="SUPFAM" id="SSF51735">
    <property type="entry name" value="NAD(P)-binding Rossmann-fold domains"/>
    <property type="match status" value="1"/>
</dbReference>
<sequence length="125" mass="13173">MKPYGTSKIKSIVNASLQDGVVGSILRTLYCASKGSLVNLTRALAVEWAQYGIRVNAISPTFVINDDNESALESSEVMAEIENGVLLKRAATALEVAGGICYLVSPVAAMVTGHNLMVDGGWTAK</sequence>
<organism evidence="2 3">
    <name type="scientific">Undibacterium danionis</name>
    <dbReference type="NCBI Taxonomy" id="1812100"/>
    <lineage>
        <taxon>Bacteria</taxon>
        <taxon>Pseudomonadati</taxon>
        <taxon>Pseudomonadota</taxon>
        <taxon>Betaproteobacteria</taxon>
        <taxon>Burkholderiales</taxon>
        <taxon>Oxalobacteraceae</taxon>
        <taxon>Undibacterium</taxon>
    </lineage>
</organism>
<evidence type="ECO:0000313" key="2">
    <source>
        <dbReference type="EMBL" id="MFC0350313.1"/>
    </source>
</evidence>
<dbReference type="Gene3D" id="3.40.50.720">
    <property type="entry name" value="NAD(P)-binding Rossmann-like Domain"/>
    <property type="match status" value="1"/>
</dbReference>
<evidence type="ECO:0000313" key="3">
    <source>
        <dbReference type="Proteomes" id="UP001589844"/>
    </source>
</evidence>
<dbReference type="InterPro" id="IPR020904">
    <property type="entry name" value="Sc_DH/Rdtase_CS"/>
</dbReference>
<dbReference type="InterPro" id="IPR036291">
    <property type="entry name" value="NAD(P)-bd_dom_sf"/>
</dbReference>
<dbReference type="RefSeq" id="WP_390212482.1">
    <property type="nucleotide sequence ID" value="NZ_JBHLXJ010000012.1"/>
</dbReference>